<dbReference type="OrthoDB" id="9806724at2"/>
<keyword evidence="2" id="KW-0560">Oxidoreductase</keyword>
<dbReference type="KEGG" id="asan:AWM72_06315"/>
<organism evidence="4 6">
    <name type="scientific">Aerococcus sanguinicola</name>
    <dbReference type="NCBI Taxonomy" id="119206"/>
    <lineage>
        <taxon>Bacteria</taxon>
        <taxon>Bacillati</taxon>
        <taxon>Bacillota</taxon>
        <taxon>Bacilli</taxon>
        <taxon>Lactobacillales</taxon>
        <taxon>Aerococcaceae</taxon>
        <taxon>Aerococcus</taxon>
    </lineage>
</organism>
<dbReference type="GO" id="GO:0016491">
    <property type="term" value="F:oxidoreductase activity"/>
    <property type="evidence" value="ECO:0007669"/>
    <property type="project" value="UniProtKB-KW"/>
</dbReference>
<dbReference type="PANTHER" id="PTHR43656">
    <property type="entry name" value="BINDING OXIDOREDUCTASE, PUTATIVE (AFU_ORTHOLOGUE AFUA_2G08260)-RELATED"/>
    <property type="match status" value="1"/>
</dbReference>
<proteinExistence type="predicted"/>
<dbReference type="GO" id="GO:0010181">
    <property type="term" value="F:FMN binding"/>
    <property type="evidence" value="ECO:0007669"/>
    <property type="project" value="InterPro"/>
</dbReference>
<sequence>MSKKLTDTITFRHGAQVNNRIVQPPMLTNSGKNDGYVTEDTLNYYSARSQSAGMVIVEYSYVSFAGGPSRSWADDREQLGFYNDSYIEGMTKIAQTLKKDGNKAILQLAHSGRESNWRAQQGEKVYAPSSFDFGFLDYEVEELTEADIFAVIDDFVQAAKRAVACGFDGIEIHGANHYLLQQFFSKWSNRRQDKWGGNLENRMRFIVTLVERVFQSLEETAPKDFIVGYRISPEEIHGETVGYDYKEAKQLVAYLTENFEFDYIHLSLPAYNSKPAGEEKTYAELFDDVIAEDTKKIIVGNVMSEADAEDALQYTDLIAVGRATLIDPQFGQKIVEGRSEEIIHEISPEQVKVSQLTPGLINLFSDPNMYPFLPGRESIYHLHEGESLDKSVLKDGTGSEYNLDHLNKN</sequence>
<protein>
    <submittedName>
        <fullName evidence="4">NADH-dependent oxidoreductase</fullName>
    </submittedName>
</protein>
<dbReference type="InterPro" id="IPR051799">
    <property type="entry name" value="NADH_flavin_oxidoreductase"/>
</dbReference>
<dbReference type="Proteomes" id="UP000234239">
    <property type="component" value="Unassembled WGS sequence"/>
</dbReference>
<dbReference type="InterPro" id="IPR001155">
    <property type="entry name" value="OxRdtase_FMN_N"/>
</dbReference>
<dbReference type="RefSeq" id="WP_067974996.1">
    <property type="nucleotide sequence ID" value="NZ_CAJHKM010000010.1"/>
</dbReference>
<reference evidence="6" key="2">
    <citation type="submission" date="2016-01" db="EMBL/GenBank/DDBJ databases">
        <title>Six Aerococcus type strain genome sequencing and assembly using PacBio and Illumina Hiseq.</title>
        <authorList>
            <person name="Carkaci D."/>
            <person name="Dargis R."/>
            <person name="Nielsen X.C."/>
            <person name="Skovgaard O."/>
            <person name="Fuursted K."/>
            <person name="Christensen J.J."/>
        </authorList>
    </citation>
    <scope>NUCLEOTIDE SEQUENCE [LARGE SCALE GENOMIC DNA]</scope>
    <source>
        <strain evidence="6">CCUG43001</strain>
    </source>
</reference>
<dbReference type="SUPFAM" id="SSF51395">
    <property type="entry name" value="FMN-linked oxidoreductases"/>
    <property type="match status" value="1"/>
</dbReference>
<dbReference type="EMBL" id="CP014160">
    <property type="protein sequence ID" value="AMB94401.1"/>
    <property type="molecule type" value="Genomic_DNA"/>
</dbReference>
<reference evidence="4 6" key="1">
    <citation type="journal article" date="2016" name="Genome Announc.">
        <title>Complete Genome Sequences of Aerococcus christensenii CCUG 28831T, Aerococcus sanguinicola CCUG 43001T, Aerococcus urinae CCUG 36881T, Aerococcus urinaeequi CCUG 28094T, Aerococcus urinaehominis CCUG 42038 BT, and Aerococcus viridans CCUG 4311T.</title>
        <authorList>
            <person name="Carkaci D."/>
            <person name="Dargis R."/>
            <person name="Nielsen X.C."/>
            <person name="Skovgaard O."/>
            <person name="Fuursted K."/>
            <person name="Christensen J.J."/>
        </authorList>
    </citation>
    <scope>NUCLEOTIDE SEQUENCE [LARGE SCALE GENOMIC DNA]</scope>
    <source>
        <strain evidence="4 6">CCUG43001</strain>
    </source>
</reference>
<keyword evidence="6" id="KW-1185">Reference proteome</keyword>
<feature type="domain" description="NADH:flavin oxidoreductase/NADH oxidase N-terminal" evidence="3">
    <location>
        <begin position="9"/>
        <end position="340"/>
    </location>
</feature>
<dbReference type="Gene3D" id="3.20.20.70">
    <property type="entry name" value="Aldolase class I"/>
    <property type="match status" value="1"/>
</dbReference>
<gene>
    <name evidence="4" type="ORF">AWM72_06315</name>
    <name evidence="5" type="ORF">CYJ28_09580</name>
</gene>
<reference evidence="5 7" key="3">
    <citation type="submission" date="2017-12" db="EMBL/GenBank/DDBJ databases">
        <title>Phylogenetic diversity of female urinary microbiome.</title>
        <authorList>
            <person name="Thomas-White K."/>
            <person name="Wolfe A.J."/>
        </authorList>
    </citation>
    <scope>NUCLEOTIDE SEQUENCE [LARGE SCALE GENOMIC DNA]</scope>
    <source>
        <strain evidence="5 7">UMB0139</strain>
    </source>
</reference>
<dbReference type="Pfam" id="PF00724">
    <property type="entry name" value="Oxidored_FMN"/>
    <property type="match status" value="1"/>
</dbReference>
<accession>A0A109RDI1</accession>
<dbReference type="Proteomes" id="UP000069912">
    <property type="component" value="Chromosome"/>
</dbReference>
<evidence type="ECO:0000313" key="4">
    <source>
        <dbReference type="EMBL" id="AMB94401.1"/>
    </source>
</evidence>
<dbReference type="AlphaFoldDB" id="A0A109RDI1"/>
<evidence type="ECO:0000256" key="2">
    <source>
        <dbReference type="ARBA" id="ARBA00023002"/>
    </source>
</evidence>
<evidence type="ECO:0000313" key="6">
    <source>
        <dbReference type="Proteomes" id="UP000069912"/>
    </source>
</evidence>
<dbReference type="InterPro" id="IPR013785">
    <property type="entry name" value="Aldolase_TIM"/>
</dbReference>
<dbReference type="PANTHER" id="PTHR43656:SF2">
    <property type="entry name" value="BINDING OXIDOREDUCTASE, PUTATIVE (AFU_ORTHOLOGUE AFUA_2G08260)-RELATED"/>
    <property type="match status" value="1"/>
</dbReference>
<dbReference type="EMBL" id="PKGY01000007">
    <property type="protein sequence ID" value="PKZ20725.1"/>
    <property type="molecule type" value="Genomic_DNA"/>
</dbReference>
<evidence type="ECO:0000259" key="3">
    <source>
        <dbReference type="Pfam" id="PF00724"/>
    </source>
</evidence>
<dbReference type="GeneID" id="92903677"/>
<keyword evidence="1" id="KW-0285">Flavoprotein</keyword>
<evidence type="ECO:0000256" key="1">
    <source>
        <dbReference type="ARBA" id="ARBA00022630"/>
    </source>
</evidence>
<evidence type="ECO:0000313" key="5">
    <source>
        <dbReference type="EMBL" id="PKZ20725.1"/>
    </source>
</evidence>
<name>A0A109RDI1_9LACT</name>
<evidence type="ECO:0000313" key="7">
    <source>
        <dbReference type="Proteomes" id="UP000234239"/>
    </source>
</evidence>